<dbReference type="GO" id="GO:0005829">
    <property type="term" value="C:cytosol"/>
    <property type="evidence" value="ECO:0007669"/>
    <property type="project" value="TreeGrafter"/>
</dbReference>
<dbReference type="PROSITE" id="PS50943">
    <property type="entry name" value="HTH_CROC1"/>
    <property type="match status" value="1"/>
</dbReference>
<dbReference type="AlphaFoldDB" id="A0A7S8IWC4"/>
<feature type="domain" description="HTH cro/C1-type" evidence="5">
    <location>
        <begin position="12"/>
        <end position="66"/>
    </location>
</feature>
<keyword evidence="3" id="KW-0238">DNA-binding</keyword>
<dbReference type="Proteomes" id="UP000594459">
    <property type="component" value="Chromosome"/>
</dbReference>
<dbReference type="InterPro" id="IPR050807">
    <property type="entry name" value="TransReg_Diox_bact_type"/>
</dbReference>
<dbReference type="PANTHER" id="PTHR46797">
    <property type="entry name" value="HTH-TYPE TRANSCRIPTIONAL REGULATOR"/>
    <property type="match status" value="1"/>
</dbReference>
<keyword evidence="7" id="KW-1185">Reference proteome</keyword>
<evidence type="ECO:0000256" key="1">
    <source>
        <dbReference type="ARBA" id="ARBA00007227"/>
    </source>
</evidence>
<proteinExistence type="inferred from homology"/>
<dbReference type="Pfam" id="PF01381">
    <property type="entry name" value="HTH_3"/>
    <property type="match status" value="1"/>
</dbReference>
<dbReference type="InterPro" id="IPR010359">
    <property type="entry name" value="IrrE_HExxH"/>
</dbReference>
<name>A0A7S8IWC4_9SPHN</name>
<dbReference type="SMART" id="SM00530">
    <property type="entry name" value="HTH_XRE"/>
    <property type="match status" value="1"/>
</dbReference>
<dbReference type="InterPro" id="IPR010982">
    <property type="entry name" value="Lambda_DNA-bd_dom_sf"/>
</dbReference>
<evidence type="ECO:0000313" key="6">
    <source>
        <dbReference type="EMBL" id="QPC99841.1"/>
    </source>
</evidence>
<dbReference type="InterPro" id="IPR026281">
    <property type="entry name" value="HTH_RamB"/>
</dbReference>
<dbReference type="CDD" id="cd00093">
    <property type="entry name" value="HTH_XRE"/>
    <property type="match status" value="1"/>
</dbReference>
<dbReference type="PIRSF" id="PIRSF019251">
    <property type="entry name" value="Rv0465c"/>
    <property type="match status" value="1"/>
</dbReference>
<reference evidence="6 7" key="1">
    <citation type="submission" date="2020-11" db="EMBL/GenBank/DDBJ databases">
        <title>The genome sequence of Erythrobacter sp. 6D36.</title>
        <authorList>
            <person name="Liu Y."/>
        </authorList>
    </citation>
    <scope>NUCLEOTIDE SEQUENCE [LARGE SCALE GENOMIC DNA]</scope>
    <source>
        <strain evidence="6 7">6D36</strain>
    </source>
</reference>
<evidence type="ECO:0000256" key="2">
    <source>
        <dbReference type="ARBA" id="ARBA00023015"/>
    </source>
</evidence>
<dbReference type="InterPro" id="IPR018653">
    <property type="entry name" value="ScfR_C"/>
</dbReference>
<evidence type="ECO:0000256" key="3">
    <source>
        <dbReference type="ARBA" id="ARBA00023125"/>
    </source>
</evidence>
<dbReference type="RefSeq" id="WP_200983609.1">
    <property type="nucleotide sequence ID" value="NZ_CP064654.1"/>
</dbReference>
<evidence type="ECO:0000259" key="5">
    <source>
        <dbReference type="PROSITE" id="PS50943"/>
    </source>
</evidence>
<keyword evidence="2" id="KW-0805">Transcription regulation</keyword>
<gene>
    <name evidence="6" type="ORF">IRL76_04690</name>
</gene>
<sequence>MAEEALFAGPAIRRLRKREGLTQAATATRLEISPSYLNLIERNQRPISARVVMRLVEQFDFDPRTLREDEAIGGIDGLARRFADERFADLGIDRDEMQELLASAPQAAAAFARLYDNAGRAPVEEDDPLFALRREIEKWRNHFADLDNAAEELADEMRLSRGDIGLALTDRLRERHQLSVRILPRDVMPDSMRRLDLHARQIQLSEMLSAASRNFQLALAIARLEFRDEIDAIAKGAQFDDETARGLFTRHLDGYFAAALLMPYSRFLRACEATGYDLPVLLRRFSVSFEQLAHRLTTLQRVGQRGLPFFMVRVDRAGQFSKTFVGASTARFVNSDVSCPLWYAHRAFERAGELQVQFVSLDVAGEREGGWLTISRTVEGRGEPGETQFVVSIGVEAVLAGDLAQARGISLRSDDAQPIGPGCRRCHRVRCSQRSLPPTGRRLTFDPVRYGITPFEFAGN</sequence>
<dbReference type="InterPro" id="IPR001387">
    <property type="entry name" value="Cro/C1-type_HTH"/>
</dbReference>
<dbReference type="GO" id="GO:0003700">
    <property type="term" value="F:DNA-binding transcription factor activity"/>
    <property type="evidence" value="ECO:0007669"/>
    <property type="project" value="TreeGrafter"/>
</dbReference>
<organism evidence="6 7">
    <name type="scientific">Qipengyuania soli</name>
    <dbReference type="NCBI Taxonomy" id="2782568"/>
    <lineage>
        <taxon>Bacteria</taxon>
        <taxon>Pseudomonadati</taxon>
        <taxon>Pseudomonadota</taxon>
        <taxon>Alphaproteobacteria</taxon>
        <taxon>Sphingomonadales</taxon>
        <taxon>Erythrobacteraceae</taxon>
        <taxon>Qipengyuania</taxon>
    </lineage>
</organism>
<dbReference type="SUPFAM" id="SSF47413">
    <property type="entry name" value="lambda repressor-like DNA-binding domains"/>
    <property type="match status" value="1"/>
</dbReference>
<comment type="similarity">
    <text evidence="1">Belongs to the short-chain fatty acyl-CoA assimilation regulator (ScfR) family.</text>
</comment>
<accession>A0A7S8IWC4</accession>
<keyword evidence="4" id="KW-0804">Transcription</keyword>
<dbReference type="Gene3D" id="1.10.260.40">
    <property type="entry name" value="lambda repressor-like DNA-binding domains"/>
    <property type="match status" value="1"/>
</dbReference>
<dbReference type="KEGG" id="qso:IRL76_04690"/>
<protein>
    <submittedName>
        <fullName evidence="6">DUF2083 domain-containing protein</fullName>
    </submittedName>
</protein>
<dbReference type="EMBL" id="CP064654">
    <property type="protein sequence ID" value="QPC99841.1"/>
    <property type="molecule type" value="Genomic_DNA"/>
</dbReference>
<dbReference type="PANTHER" id="PTHR46797:SF23">
    <property type="entry name" value="HTH-TYPE TRANSCRIPTIONAL REGULATOR SUTR"/>
    <property type="match status" value="1"/>
</dbReference>
<dbReference type="Pfam" id="PF09856">
    <property type="entry name" value="ScfRs"/>
    <property type="match status" value="1"/>
</dbReference>
<dbReference type="Pfam" id="PF06114">
    <property type="entry name" value="Peptidase_M78"/>
    <property type="match status" value="1"/>
</dbReference>
<evidence type="ECO:0000256" key="4">
    <source>
        <dbReference type="ARBA" id="ARBA00023163"/>
    </source>
</evidence>
<dbReference type="GO" id="GO:0003677">
    <property type="term" value="F:DNA binding"/>
    <property type="evidence" value="ECO:0007669"/>
    <property type="project" value="UniProtKB-KW"/>
</dbReference>
<evidence type="ECO:0000313" key="7">
    <source>
        <dbReference type="Proteomes" id="UP000594459"/>
    </source>
</evidence>